<dbReference type="EMBL" id="JBHSTQ010000003">
    <property type="protein sequence ID" value="MFC6385785.1"/>
    <property type="molecule type" value="Genomic_DNA"/>
</dbReference>
<evidence type="ECO:0000259" key="3">
    <source>
        <dbReference type="PROSITE" id="PS51186"/>
    </source>
</evidence>
<dbReference type="InterPro" id="IPR000182">
    <property type="entry name" value="GNAT_dom"/>
</dbReference>
<dbReference type="GO" id="GO:0016746">
    <property type="term" value="F:acyltransferase activity"/>
    <property type="evidence" value="ECO:0007669"/>
    <property type="project" value="UniProtKB-KW"/>
</dbReference>
<dbReference type="RefSeq" id="WP_253052643.1">
    <property type="nucleotide sequence ID" value="NZ_JAMXWN010000002.1"/>
</dbReference>
<proteinExistence type="predicted"/>
<comment type="caution">
    <text evidence="4">The sequence shown here is derived from an EMBL/GenBank/DDBJ whole genome shotgun (WGS) entry which is preliminary data.</text>
</comment>
<dbReference type="EC" id="2.3.-.-" evidence="4"/>
<dbReference type="InterPro" id="IPR016181">
    <property type="entry name" value="Acyl_CoA_acyltransferase"/>
</dbReference>
<dbReference type="Proteomes" id="UP001596267">
    <property type="component" value="Unassembled WGS sequence"/>
</dbReference>
<dbReference type="SUPFAM" id="SSF55729">
    <property type="entry name" value="Acyl-CoA N-acyltransferases (Nat)"/>
    <property type="match status" value="1"/>
</dbReference>
<evidence type="ECO:0000256" key="1">
    <source>
        <dbReference type="ARBA" id="ARBA00022679"/>
    </source>
</evidence>
<organism evidence="4 5">
    <name type="scientific">Sporolactobacillus kofuensis</name>
    <dbReference type="NCBI Taxonomy" id="269672"/>
    <lineage>
        <taxon>Bacteria</taxon>
        <taxon>Bacillati</taxon>
        <taxon>Bacillota</taxon>
        <taxon>Bacilli</taxon>
        <taxon>Bacillales</taxon>
        <taxon>Sporolactobacillaceae</taxon>
        <taxon>Sporolactobacillus</taxon>
    </lineage>
</organism>
<dbReference type="CDD" id="cd04301">
    <property type="entry name" value="NAT_SF"/>
    <property type="match status" value="1"/>
</dbReference>
<evidence type="ECO:0000256" key="2">
    <source>
        <dbReference type="ARBA" id="ARBA00023315"/>
    </source>
</evidence>
<keyword evidence="5" id="KW-1185">Reference proteome</keyword>
<evidence type="ECO:0000313" key="4">
    <source>
        <dbReference type="EMBL" id="MFC6385785.1"/>
    </source>
</evidence>
<reference evidence="5" key="1">
    <citation type="journal article" date="2019" name="Int. J. Syst. Evol. Microbiol.">
        <title>The Global Catalogue of Microorganisms (GCM) 10K type strain sequencing project: providing services to taxonomists for standard genome sequencing and annotation.</title>
        <authorList>
            <consortium name="The Broad Institute Genomics Platform"/>
            <consortium name="The Broad Institute Genome Sequencing Center for Infectious Disease"/>
            <person name="Wu L."/>
            <person name="Ma J."/>
        </authorList>
    </citation>
    <scope>NUCLEOTIDE SEQUENCE [LARGE SCALE GENOMIC DNA]</scope>
    <source>
        <strain evidence="5">CCUG 42001</strain>
    </source>
</reference>
<dbReference type="PANTHER" id="PTHR43877">
    <property type="entry name" value="AMINOALKYLPHOSPHONATE N-ACETYLTRANSFERASE-RELATED-RELATED"/>
    <property type="match status" value="1"/>
</dbReference>
<accession>A0ABW1WCD8</accession>
<dbReference type="Gene3D" id="3.40.630.30">
    <property type="match status" value="1"/>
</dbReference>
<keyword evidence="1 4" id="KW-0808">Transferase</keyword>
<evidence type="ECO:0000313" key="5">
    <source>
        <dbReference type="Proteomes" id="UP001596267"/>
    </source>
</evidence>
<dbReference type="InterPro" id="IPR050832">
    <property type="entry name" value="Bact_Acetyltransf"/>
</dbReference>
<gene>
    <name evidence="4" type="ORF">ACFP7A_04155</name>
</gene>
<name>A0ABW1WCD8_9BACL</name>
<dbReference type="PANTHER" id="PTHR43877:SF2">
    <property type="entry name" value="AMINOALKYLPHOSPHONATE N-ACETYLTRANSFERASE-RELATED"/>
    <property type="match status" value="1"/>
</dbReference>
<dbReference type="Pfam" id="PF00583">
    <property type="entry name" value="Acetyltransf_1"/>
    <property type="match status" value="1"/>
</dbReference>
<keyword evidence="2 4" id="KW-0012">Acyltransferase</keyword>
<sequence>MTTYLRKATDDDLLEINKIIDSAKLLLKANEINQWQDGYPDLETLHHDIEQQVCYVLIVDQQIAGVGVILQDKDPGYEKIVQGSWLDSDQSTYRSIHRVALSPDFRGQHLSATLMNHLITAARLAGSTDLRIDTHPENNAMQRVIQKSGFDYRGVIYLERSHDKRWAYQLLLS</sequence>
<feature type="domain" description="N-acetyltransferase" evidence="3">
    <location>
        <begin position="3"/>
        <end position="173"/>
    </location>
</feature>
<protein>
    <submittedName>
        <fullName evidence="4">GNAT family N-acetyltransferase</fullName>
        <ecNumber evidence="4">2.3.-.-</ecNumber>
    </submittedName>
</protein>
<dbReference type="PROSITE" id="PS51186">
    <property type="entry name" value="GNAT"/>
    <property type="match status" value="1"/>
</dbReference>